<protein>
    <submittedName>
        <fullName evidence="1">Uncharacterized protein</fullName>
    </submittedName>
</protein>
<accession>A0ABT8DYF6</accession>
<dbReference type="Proteomes" id="UP001228044">
    <property type="component" value="Unassembled WGS sequence"/>
</dbReference>
<keyword evidence="2" id="KW-1185">Reference proteome</keyword>
<organism evidence="1 2">
    <name type="scientific">Roseateles violae</name>
    <dbReference type="NCBI Taxonomy" id="3058042"/>
    <lineage>
        <taxon>Bacteria</taxon>
        <taxon>Pseudomonadati</taxon>
        <taxon>Pseudomonadota</taxon>
        <taxon>Betaproteobacteria</taxon>
        <taxon>Burkholderiales</taxon>
        <taxon>Sphaerotilaceae</taxon>
        <taxon>Roseateles</taxon>
    </lineage>
</organism>
<name>A0ABT8DYF6_9BURK</name>
<sequence length="113" mass="12877">MPEVTVDFITKDPWQMVLVEEGPWEDVPASLRRLQERLYTCIDAAIDGKLAELYPDSLGANVVVRLDGYSLPMPDSREFFERFSSTVMDLPDYKAALETSRHVSGIQFVAFFK</sequence>
<gene>
    <name evidence="1" type="ORF">QWJ38_19370</name>
</gene>
<evidence type="ECO:0000313" key="2">
    <source>
        <dbReference type="Proteomes" id="UP001228044"/>
    </source>
</evidence>
<dbReference type="RefSeq" id="WP_290360759.1">
    <property type="nucleotide sequence ID" value="NZ_JAUHHC010000005.1"/>
</dbReference>
<evidence type="ECO:0000313" key="1">
    <source>
        <dbReference type="EMBL" id="MDN3922456.1"/>
    </source>
</evidence>
<proteinExistence type="predicted"/>
<dbReference type="EMBL" id="JAUHHC010000005">
    <property type="protein sequence ID" value="MDN3922456.1"/>
    <property type="molecule type" value="Genomic_DNA"/>
</dbReference>
<comment type="caution">
    <text evidence="1">The sequence shown here is derived from an EMBL/GenBank/DDBJ whole genome shotgun (WGS) entry which is preliminary data.</text>
</comment>
<reference evidence="1 2" key="1">
    <citation type="submission" date="2023-06" db="EMBL/GenBank/DDBJ databases">
        <title>Pelomonas sp. PFR6 16S ribosomal RNA gene Genome sequencing and assembly.</title>
        <authorList>
            <person name="Woo H."/>
        </authorList>
    </citation>
    <scope>NUCLEOTIDE SEQUENCE [LARGE SCALE GENOMIC DNA]</scope>
    <source>
        <strain evidence="1 2">PFR6</strain>
    </source>
</reference>